<evidence type="ECO:0000313" key="5">
    <source>
        <dbReference type="EMBL" id="EFC46833.1"/>
    </source>
</evidence>
<dbReference type="GO" id="GO:0005730">
    <property type="term" value="C:nucleolus"/>
    <property type="evidence" value="ECO:0007669"/>
    <property type="project" value="UniProtKB-SubCell"/>
</dbReference>
<dbReference type="GO" id="GO:0005509">
    <property type="term" value="F:calcium ion binding"/>
    <property type="evidence" value="ECO:0007669"/>
    <property type="project" value="InterPro"/>
</dbReference>
<dbReference type="EMBL" id="GG738857">
    <property type="protein sequence ID" value="EFC46833.1"/>
    <property type="molecule type" value="Genomic_DNA"/>
</dbReference>
<evidence type="ECO:0000313" key="6">
    <source>
        <dbReference type="Proteomes" id="UP000006671"/>
    </source>
</evidence>
<evidence type="ECO:0000259" key="4">
    <source>
        <dbReference type="PROSITE" id="PS50222"/>
    </source>
</evidence>
<dbReference type="OrthoDB" id="62120at2759"/>
<dbReference type="InterPro" id="IPR011992">
    <property type="entry name" value="EF-hand-dom_pair"/>
</dbReference>
<dbReference type="SUPFAM" id="SSF47473">
    <property type="entry name" value="EF-hand"/>
    <property type="match status" value="1"/>
</dbReference>
<keyword evidence="6" id="KW-1185">Reference proteome</keyword>
<dbReference type="PROSITE" id="PS50222">
    <property type="entry name" value="EF_HAND_2"/>
    <property type="match status" value="1"/>
</dbReference>
<dbReference type="GeneID" id="8860068"/>
<name>D2V8N6_NAEGR</name>
<comment type="similarity">
    <text evidence="2">Belongs to the FRG1 family.</text>
</comment>
<dbReference type="Gene3D" id="2.80.10.50">
    <property type="match status" value="2"/>
</dbReference>
<gene>
    <name evidence="5" type="ORF">NAEGRDRAFT_79019</name>
</gene>
<accession>D2V8N6</accession>
<organism evidence="6">
    <name type="scientific">Naegleria gruberi</name>
    <name type="common">Amoeba</name>
    <dbReference type="NCBI Taxonomy" id="5762"/>
    <lineage>
        <taxon>Eukaryota</taxon>
        <taxon>Discoba</taxon>
        <taxon>Heterolobosea</taxon>
        <taxon>Tetramitia</taxon>
        <taxon>Eutetramitia</taxon>
        <taxon>Vahlkampfiidae</taxon>
        <taxon>Naegleria</taxon>
    </lineage>
</organism>
<dbReference type="SUPFAM" id="SSF50405">
    <property type="entry name" value="Actin-crosslinking proteins"/>
    <property type="match status" value="1"/>
</dbReference>
<proteinExistence type="inferred from homology"/>
<sequence>MQFWVQDAQPKWLPEGFQIPSEMMNQVQQLTQEAENAYYQVDLDRNGFLRRREFKKAMKRLGINKYEAKHMLILVDQERLKVVSIKNYVNAYLFIKSGGLNHVHIDYQGPITTGVDKRDHLHNIQSKLITVDFNTLFNNQRSAKVTSSFITQNAFQRVPRGIEVWLIIYLKASNGMYLCSENGKVVANRPVASIWETFTFYNNSDWGNGFLRAFKTYWNTYLCCEQNNTIADNRTAIGPWEKFEAVPAVGGYAFKSWTGQYLSADASGNVSFASSIGTNESWTMQIIGSSP</sequence>
<keyword evidence="3" id="KW-0539">Nucleus</keyword>
<dbReference type="InterPro" id="IPR008999">
    <property type="entry name" value="Actin-crosslinking"/>
</dbReference>
<dbReference type="InParanoid" id="D2V8N6"/>
<dbReference type="Gene3D" id="1.10.238.10">
    <property type="entry name" value="EF-hand"/>
    <property type="match status" value="1"/>
</dbReference>
<dbReference type="CDD" id="cd00257">
    <property type="entry name" value="beta-trefoil_FSCN-like"/>
    <property type="match status" value="1"/>
</dbReference>
<dbReference type="KEGG" id="ngr:NAEGRDRAFT_79019"/>
<protein>
    <submittedName>
        <fullName evidence="5">Fascin domain-containing protein</fullName>
    </submittedName>
</protein>
<dbReference type="AlphaFoldDB" id="D2V8N6"/>
<feature type="domain" description="EF-hand" evidence="4">
    <location>
        <begin position="29"/>
        <end position="64"/>
    </location>
</feature>
<dbReference type="InterPro" id="IPR010414">
    <property type="entry name" value="FRG1"/>
</dbReference>
<dbReference type="RefSeq" id="XP_002679577.1">
    <property type="nucleotide sequence ID" value="XM_002679531.1"/>
</dbReference>
<comment type="subcellular location">
    <subcellularLocation>
        <location evidence="1">Nucleus</location>
        <location evidence="1">Nucleolus</location>
    </subcellularLocation>
</comment>
<evidence type="ECO:0000256" key="1">
    <source>
        <dbReference type="ARBA" id="ARBA00004604"/>
    </source>
</evidence>
<evidence type="ECO:0000256" key="2">
    <source>
        <dbReference type="ARBA" id="ARBA00010878"/>
    </source>
</evidence>
<dbReference type="Pfam" id="PF06229">
    <property type="entry name" value="FRG1"/>
    <property type="match status" value="1"/>
</dbReference>
<evidence type="ECO:0000256" key="3">
    <source>
        <dbReference type="ARBA" id="ARBA00023242"/>
    </source>
</evidence>
<reference evidence="5 6" key="1">
    <citation type="journal article" date="2010" name="Cell">
        <title>The genome of Naegleria gruberi illuminates early eukaryotic versatility.</title>
        <authorList>
            <person name="Fritz-Laylin L.K."/>
            <person name="Prochnik S.E."/>
            <person name="Ginger M.L."/>
            <person name="Dacks J.B."/>
            <person name="Carpenter M.L."/>
            <person name="Field M.C."/>
            <person name="Kuo A."/>
            <person name="Paredez A."/>
            <person name="Chapman J."/>
            <person name="Pham J."/>
            <person name="Shu S."/>
            <person name="Neupane R."/>
            <person name="Cipriano M."/>
            <person name="Mancuso J."/>
            <person name="Tu H."/>
            <person name="Salamov A."/>
            <person name="Lindquist E."/>
            <person name="Shapiro H."/>
            <person name="Lucas S."/>
            <person name="Grigoriev I.V."/>
            <person name="Cande W.Z."/>
            <person name="Fulton C."/>
            <person name="Rokhsar D.S."/>
            <person name="Dawson S.C."/>
        </authorList>
    </citation>
    <scope>NUCLEOTIDE SEQUENCE [LARGE SCALE GENOMIC DNA]</scope>
    <source>
        <strain evidence="5 6">NEG-M</strain>
    </source>
</reference>
<dbReference type="InterPro" id="IPR002048">
    <property type="entry name" value="EF_hand_dom"/>
</dbReference>
<dbReference type="VEuPathDB" id="AmoebaDB:NAEGRDRAFT_79019"/>
<dbReference type="Proteomes" id="UP000006671">
    <property type="component" value="Unassembled WGS sequence"/>
</dbReference>